<dbReference type="AlphaFoldDB" id="A0AAN6N7T0"/>
<protein>
    <submittedName>
        <fullName evidence="2">Uncharacterized protein</fullName>
    </submittedName>
</protein>
<proteinExistence type="predicted"/>
<reference evidence="3" key="1">
    <citation type="journal article" date="2023" name="Mol. Phylogenet. Evol.">
        <title>Genome-scale phylogeny and comparative genomics of the fungal order Sordariales.</title>
        <authorList>
            <person name="Hensen N."/>
            <person name="Bonometti L."/>
            <person name="Westerberg I."/>
            <person name="Brannstrom I.O."/>
            <person name="Guillou S."/>
            <person name="Cros-Aarteil S."/>
            <person name="Calhoun S."/>
            <person name="Haridas S."/>
            <person name="Kuo A."/>
            <person name="Mondo S."/>
            <person name="Pangilinan J."/>
            <person name="Riley R."/>
            <person name="LaButti K."/>
            <person name="Andreopoulos B."/>
            <person name="Lipzen A."/>
            <person name="Chen C."/>
            <person name="Yan M."/>
            <person name="Daum C."/>
            <person name="Ng V."/>
            <person name="Clum A."/>
            <person name="Steindorff A."/>
            <person name="Ohm R.A."/>
            <person name="Martin F."/>
            <person name="Silar P."/>
            <person name="Natvig D.O."/>
            <person name="Lalanne C."/>
            <person name="Gautier V."/>
            <person name="Ament-Velasquez S.L."/>
            <person name="Kruys A."/>
            <person name="Hutchinson M.I."/>
            <person name="Powell A.J."/>
            <person name="Barry K."/>
            <person name="Miller A.N."/>
            <person name="Grigoriev I.V."/>
            <person name="Debuchy R."/>
            <person name="Gladieux P."/>
            <person name="Hiltunen Thoren M."/>
            <person name="Johannesson H."/>
        </authorList>
    </citation>
    <scope>NUCLEOTIDE SEQUENCE [LARGE SCALE GENOMIC DNA]</scope>
    <source>
        <strain evidence="3">CBS 340.73</strain>
    </source>
</reference>
<keyword evidence="1" id="KW-0472">Membrane</keyword>
<evidence type="ECO:0000313" key="3">
    <source>
        <dbReference type="Proteomes" id="UP001303473"/>
    </source>
</evidence>
<sequence>MIDHDTLSHTHTHTHTYIYKYITLLGGMGSYGVWGVVSPLFSLLLFCFWLDSPFPYCHRSLLLLLLLLLQIPIAHISKRQSIGGEGCTCIWVVSTHLLDNLYVRMGTPKEYPLFFVYALAKIEYFYINNLPQPNCIEIRLC</sequence>
<evidence type="ECO:0000313" key="2">
    <source>
        <dbReference type="EMBL" id="KAK3940734.1"/>
    </source>
</evidence>
<gene>
    <name evidence="2" type="ORF">QBC46DRAFT_120275</name>
</gene>
<name>A0AAN6N7T0_9PEZI</name>
<organism evidence="2 3">
    <name type="scientific">Diplogelasinospora grovesii</name>
    <dbReference type="NCBI Taxonomy" id="303347"/>
    <lineage>
        <taxon>Eukaryota</taxon>
        <taxon>Fungi</taxon>
        <taxon>Dikarya</taxon>
        <taxon>Ascomycota</taxon>
        <taxon>Pezizomycotina</taxon>
        <taxon>Sordariomycetes</taxon>
        <taxon>Sordariomycetidae</taxon>
        <taxon>Sordariales</taxon>
        <taxon>Diplogelasinosporaceae</taxon>
        <taxon>Diplogelasinospora</taxon>
    </lineage>
</organism>
<keyword evidence="3" id="KW-1185">Reference proteome</keyword>
<dbReference type="EMBL" id="MU853792">
    <property type="protein sequence ID" value="KAK3940734.1"/>
    <property type="molecule type" value="Genomic_DNA"/>
</dbReference>
<keyword evidence="1" id="KW-0812">Transmembrane</keyword>
<feature type="transmembrane region" description="Helical" evidence="1">
    <location>
        <begin position="61"/>
        <end position="77"/>
    </location>
</feature>
<keyword evidence="1" id="KW-1133">Transmembrane helix</keyword>
<dbReference type="Proteomes" id="UP001303473">
    <property type="component" value="Unassembled WGS sequence"/>
</dbReference>
<feature type="transmembrane region" description="Helical" evidence="1">
    <location>
        <begin position="31"/>
        <end position="49"/>
    </location>
</feature>
<accession>A0AAN6N7T0</accession>
<evidence type="ECO:0000256" key="1">
    <source>
        <dbReference type="SAM" id="Phobius"/>
    </source>
</evidence>
<comment type="caution">
    <text evidence="2">The sequence shown here is derived from an EMBL/GenBank/DDBJ whole genome shotgun (WGS) entry which is preliminary data.</text>
</comment>